<feature type="domain" description="Lipoyl-binding" evidence="2">
    <location>
        <begin position="79"/>
        <end position="161"/>
    </location>
</feature>
<organism evidence="3 4">
    <name type="scientific">Marixanthomonas spongiae</name>
    <dbReference type="NCBI Taxonomy" id="2174845"/>
    <lineage>
        <taxon>Bacteria</taxon>
        <taxon>Pseudomonadati</taxon>
        <taxon>Bacteroidota</taxon>
        <taxon>Flavobacteriia</taxon>
        <taxon>Flavobacteriales</taxon>
        <taxon>Flavobacteriaceae</taxon>
        <taxon>Marixanthomonas</taxon>
    </lineage>
</organism>
<dbReference type="InterPro" id="IPR011053">
    <property type="entry name" value="Single_hybrid_motif"/>
</dbReference>
<dbReference type="PROSITE" id="PS50968">
    <property type="entry name" value="BIOTINYL_LIPOYL"/>
    <property type="match status" value="1"/>
</dbReference>
<dbReference type="InterPro" id="IPR000089">
    <property type="entry name" value="Biotin_lipoyl"/>
</dbReference>
<evidence type="ECO:0000313" key="4">
    <source>
        <dbReference type="Proteomes" id="UP000245962"/>
    </source>
</evidence>
<name>A0A2U0I0K1_9FLAO</name>
<dbReference type="Proteomes" id="UP000245962">
    <property type="component" value="Unassembled WGS sequence"/>
</dbReference>
<dbReference type="AlphaFoldDB" id="A0A2U0I0K1"/>
<dbReference type="PANTHER" id="PTHR45266:SF3">
    <property type="entry name" value="OXALOACETATE DECARBOXYLASE ALPHA CHAIN"/>
    <property type="match status" value="1"/>
</dbReference>
<accession>A0A2U0I0K1</accession>
<evidence type="ECO:0000259" key="2">
    <source>
        <dbReference type="PROSITE" id="PS50968"/>
    </source>
</evidence>
<keyword evidence="4" id="KW-1185">Reference proteome</keyword>
<dbReference type="Gene3D" id="2.40.50.100">
    <property type="match status" value="1"/>
</dbReference>
<dbReference type="FunFam" id="2.40.50.100:FF:000003">
    <property type="entry name" value="Acetyl-CoA carboxylase biotin carboxyl carrier protein"/>
    <property type="match status" value="1"/>
</dbReference>
<dbReference type="RefSeq" id="WP_116694399.1">
    <property type="nucleotide sequence ID" value="NZ_QEHR01000005.1"/>
</dbReference>
<reference evidence="3 4" key="1">
    <citation type="submission" date="2018-04" db="EMBL/GenBank/DDBJ databases">
        <title>Marixanthomonas spongiae HN-E44 sp. nov., isolated from a marine sponge.</title>
        <authorList>
            <person name="Luo L."/>
            <person name="Zhuang L."/>
        </authorList>
    </citation>
    <scope>NUCLEOTIDE SEQUENCE [LARGE SCALE GENOMIC DNA]</scope>
    <source>
        <strain evidence="3 4">HN-E44</strain>
    </source>
</reference>
<dbReference type="InterPro" id="IPR001882">
    <property type="entry name" value="Biotin_BS"/>
</dbReference>
<comment type="caution">
    <text evidence="3">The sequence shown here is derived from an EMBL/GenBank/DDBJ whole genome shotgun (WGS) entry which is preliminary data.</text>
</comment>
<dbReference type="CDD" id="cd06850">
    <property type="entry name" value="biotinyl_domain"/>
    <property type="match status" value="1"/>
</dbReference>
<evidence type="ECO:0000256" key="1">
    <source>
        <dbReference type="ARBA" id="ARBA00023267"/>
    </source>
</evidence>
<sequence>MSETYKAVVNGSQEFSLLRKEIDALDAVSETKNALHLLQDNKSVTVNVISKDLINRTYTIKVNGNRYTVHIETELDALIAEMGLSLGANAVENEIHAPMPGLILEVNVKEGDEVSQGDPLCVLEAMKMENALGAPSDGVVKTVHIATGETVGKNALLIELED</sequence>
<dbReference type="OrthoDB" id="9812676at2"/>
<dbReference type="InterPro" id="IPR050709">
    <property type="entry name" value="Biotin_Carboxyl_Carrier/Decarb"/>
</dbReference>
<gene>
    <name evidence="3" type="ORF">DDV96_08865</name>
</gene>
<keyword evidence="1" id="KW-0092">Biotin</keyword>
<dbReference type="PANTHER" id="PTHR45266">
    <property type="entry name" value="OXALOACETATE DECARBOXYLASE ALPHA CHAIN"/>
    <property type="match status" value="1"/>
</dbReference>
<dbReference type="SUPFAM" id="SSF51230">
    <property type="entry name" value="Single hybrid motif"/>
    <property type="match status" value="1"/>
</dbReference>
<protein>
    <submittedName>
        <fullName evidence="3">Acetyl-CoA carboxylase biotin carboxyl carrier protein subunit</fullName>
    </submittedName>
</protein>
<dbReference type="Pfam" id="PF00364">
    <property type="entry name" value="Biotin_lipoyl"/>
    <property type="match status" value="1"/>
</dbReference>
<proteinExistence type="predicted"/>
<dbReference type="PROSITE" id="PS00188">
    <property type="entry name" value="BIOTIN"/>
    <property type="match status" value="1"/>
</dbReference>
<evidence type="ECO:0000313" key="3">
    <source>
        <dbReference type="EMBL" id="PVW14628.1"/>
    </source>
</evidence>
<dbReference type="EMBL" id="QEHR01000005">
    <property type="protein sequence ID" value="PVW14628.1"/>
    <property type="molecule type" value="Genomic_DNA"/>
</dbReference>